<dbReference type="PRINTS" id="PR00455">
    <property type="entry name" value="HTHTETR"/>
</dbReference>
<comment type="caution">
    <text evidence="6">The sequence shown here is derived from an EMBL/GenBank/DDBJ whole genome shotgun (WGS) entry which is preliminary data.</text>
</comment>
<dbReference type="Gene3D" id="1.10.357.10">
    <property type="entry name" value="Tetracycline Repressor, domain 2"/>
    <property type="match status" value="1"/>
</dbReference>
<sequence>MRYDASHKEETRKRILASASQTIRLKGPDGVGVAKLMSEAGLTHGGFYAHFKSKEDLVAQTITEMFEGIHAHLTKTLASGTPSQGLRLYIDLYLGREHRDHPETGCPMAALSGDVARMDAPGKQAFGRGLAQMHQTIAAHLEQIEPRPADAPSLAKSLTSEMAGALAMARASFDDEQAESILASSRRAVKDRVGLS</sequence>
<proteinExistence type="predicted"/>
<evidence type="ECO:0000256" key="2">
    <source>
        <dbReference type="ARBA" id="ARBA00023125"/>
    </source>
</evidence>
<dbReference type="PANTHER" id="PTHR47506:SF7">
    <property type="entry name" value="TRANSCRIPTIONAL REGULATORY PROTEIN"/>
    <property type="match status" value="1"/>
</dbReference>
<keyword evidence="3" id="KW-0804">Transcription</keyword>
<dbReference type="PROSITE" id="PS50977">
    <property type="entry name" value="HTH_TETR_2"/>
    <property type="match status" value="1"/>
</dbReference>
<dbReference type="Proteomes" id="UP000253226">
    <property type="component" value="Unassembled WGS sequence"/>
</dbReference>
<evidence type="ECO:0000256" key="4">
    <source>
        <dbReference type="PROSITE-ProRule" id="PRU00335"/>
    </source>
</evidence>
<dbReference type="InterPro" id="IPR036271">
    <property type="entry name" value="Tet_transcr_reg_TetR-rel_C_sf"/>
</dbReference>
<evidence type="ECO:0000256" key="1">
    <source>
        <dbReference type="ARBA" id="ARBA00023015"/>
    </source>
</evidence>
<dbReference type="Pfam" id="PF00440">
    <property type="entry name" value="TetR_N"/>
    <property type="match status" value="1"/>
</dbReference>
<dbReference type="InterPro" id="IPR009057">
    <property type="entry name" value="Homeodomain-like_sf"/>
</dbReference>
<reference evidence="6 7" key="1">
    <citation type="submission" date="2014-07" db="EMBL/GenBank/DDBJ databases">
        <title>Draft genome sequence of Thalassospira profundimaris 35.</title>
        <authorList>
            <person name="Lai Q."/>
            <person name="Shao Z."/>
        </authorList>
    </citation>
    <scope>NUCLEOTIDE SEQUENCE [LARGE SCALE GENOMIC DNA]</scope>
    <source>
        <strain evidence="6 7">35</strain>
    </source>
</reference>
<dbReference type="EMBL" id="JPWF01000010">
    <property type="protein sequence ID" value="RCK34633.1"/>
    <property type="molecule type" value="Genomic_DNA"/>
</dbReference>
<dbReference type="SUPFAM" id="SSF46689">
    <property type="entry name" value="Homeodomain-like"/>
    <property type="match status" value="1"/>
</dbReference>
<dbReference type="SUPFAM" id="SSF48498">
    <property type="entry name" value="Tetracyclin repressor-like, C-terminal domain"/>
    <property type="match status" value="1"/>
</dbReference>
<dbReference type="RefSeq" id="WP_181846435.1">
    <property type="nucleotide sequence ID" value="NZ_JPWF01000010.1"/>
</dbReference>
<dbReference type="AlphaFoldDB" id="A0A367W2P5"/>
<dbReference type="InterPro" id="IPR054156">
    <property type="entry name" value="YxaF_TetR_C"/>
</dbReference>
<accession>A0A367W2P5</accession>
<gene>
    <name evidence="6" type="ORF">TH19_15455</name>
</gene>
<feature type="domain" description="HTH tetR-type" evidence="5">
    <location>
        <begin position="9"/>
        <end position="69"/>
    </location>
</feature>
<dbReference type="InterPro" id="IPR001647">
    <property type="entry name" value="HTH_TetR"/>
</dbReference>
<dbReference type="Pfam" id="PF21993">
    <property type="entry name" value="TetR_C_13_2"/>
    <property type="match status" value="1"/>
</dbReference>
<evidence type="ECO:0000259" key="5">
    <source>
        <dbReference type="PROSITE" id="PS50977"/>
    </source>
</evidence>
<organism evidence="6 7">
    <name type="scientific">Thalassospira profundimaris</name>
    <dbReference type="NCBI Taxonomy" id="502049"/>
    <lineage>
        <taxon>Bacteria</taxon>
        <taxon>Pseudomonadati</taxon>
        <taxon>Pseudomonadota</taxon>
        <taxon>Alphaproteobacteria</taxon>
        <taxon>Rhodospirillales</taxon>
        <taxon>Thalassospiraceae</taxon>
        <taxon>Thalassospira</taxon>
    </lineage>
</organism>
<dbReference type="Gene3D" id="1.10.10.60">
    <property type="entry name" value="Homeodomain-like"/>
    <property type="match status" value="1"/>
</dbReference>
<evidence type="ECO:0000313" key="7">
    <source>
        <dbReference type="Proteomes" id="UP000253226"/>
    </source>
</evidence>
<dbReference type="GO" id="GO:0003677">
    <property type="term" value="F:DNA binding"/>
    <property type="evidence" value="ECO:0007669"/>
    <property type="project" value="UniProtKB-UniRule"/>
</dbReference>
<name>A0A367W2P5_9PROT</name>
<evidence type="ECO:0000313" key="6">
    <source>
        <dbReference type="EMBL" id="RCK34633.1"/>
    </source>
</evidence>
<feature type="DNA-binding region" description="H-T-H motif" evidence="4">
    <location>
        <begin position="32"/>
        <end position="51"/>
    </location>
</feature>
<keyword evidence="1" id="KW-0805">Transcription regulation</keyword>
<keyword evidence="2 4" id="KW-0238">DNA-binding</keyword>
<protein>
    <recommendedName>
        <fullName evidence="5">HTH tetR-type domain-containing protein</fullName>
    </recommendedName>
</protein>
<evidence type="ECO:0000256" key="3">
    <source>
        <dbReference type="ARBA" id="ARBA00023163"/>
    </source>
</evidence>
<dbReference type="PANTHER" id="PTHR47506">
    <property type="entry name" value="TRANSCRIPTIONAL REGULATORY PROTEIN"/>
    <property type="match status" value="1"/>
</dbReference>